<proteinExistence type="predicted"/>
<dbReference type="SUPFAM" id="SSF47413">
    <property type="entry name" value="lambda repressor-like DNA-binding domains"/>
    <property type="match status" value="1"/>
</dbReference>
<dbReference type="AlphaFoldDB" id="A0A6C0HK12"/>
<evidence type="ECO:0000313" key="1">
    <source>
        <dbReference type="EMBL" id="QHT80710.1"/>
    </source>
</evidence>
<protein>
    <recommendedName>
        <fullName evidence="2">HTH cro/C1-type domain-containing protein</fullName>
    </recommendedName>
</protein>
<dbReference type="InterPro" id="IPR010982">
    <property type="entry name" value="Lambda_DNA-bd_dom_sf"/>
</dbReference>
<dbReference type="EMBL" id="MN739974">
    <property type="protein sequence ID" value="QHT80710.1"/>
    <property type="molecule type" value="Genomic_DNA"/>
</dbReference>
<sequence>MANSDQDWTPVVLRRRVNAKEAERNGSTIAKTRDAGTDERIRLAKLENMDEVIVPKKRVLAESIQILIRKRIELGLTQEQADQKCSFSKHTFKNLESHRALPTVAQQTILQRAPFSIQLKIAQPTSS</sequence>
<accession>A0A6C0HK12</accession>
<reference evidence="1" key="1">
    <citation type="journal article" date="2020" name="Nature">
        <title>Giant virus diversity and host interactions through global metagenomics.</title>
        <authorList>
            <person name="Schulz F."/>
            <person name="Roux S."/>
            <person name="Paez-Espino D."/>
            <person name="Jungbluth S."/>
            <person name="Walsh D.A."/>
            <person name="Denef V.J."/>
            <person name="McMahon K.D."/>
            <person name="Konstantinidis K.T."/>
            <person name="Eloe-Fadrosh E.A."/>
            <person name="Kyrpides N.C."/>
            <person name="Woyke T."/>
        </authorList>
    </citation>
    <scope>NUCLEOTIDE SEQUENCE</scope>
    <source>
        <strain evidence="1">GVMAG-M-3300023184-121</strain>
    </source>
</reference>
<evidence type="ECO:0008006" key="2">
    <source>
        <dbReference type="Google" id="ProtNLM"/>
    </source>
</evidence>
<dbReference type="GO" id="GO:0003677">
    <property type="term" value="F:DNA binding"/>
    <property type="evidence" value="ECO:0007669"/>
    <property type="project" value="InterPro"/>
</dbReference>
<name>A0A6C0HK12_9ZZZZ</name>
<organism evidence="1">
    <name type="scientific">viral metagenome</name>
    <dbReference type="NCBI Taxonomy" id="1070528"/>
    <lineage>
        <taxon>unclassified sequences</taxon>
        <taxon>metagenomes</taxon>
        <taxon>organismal metagenomes</taxon>
    </lineage>
</organism>